<feature type="region of interest" description="Disordered" evidence="1">
    <location>
        <begin position="352"/>
        <end position="399"/>
    </location>
</feature>
<feature type="compositionally biased region" description="Low complexity" evidence="1">
    <location>
        <begin position="116"/>
        <end position="127"/>
    </location>
</feature>
<proteinExistence type="predicted"/>
<feature type="region of interest" description="Disordered" evidence="1">
    <location>
        <begin position="458"/>
        <end position="485"/>
    </location>
</feature>
<feature type="region of interest" description="Disordered" evidence="1">
    <location>
        <begin position="308"/>
        <end position="327"/>
    </location>
</feature>
<feature type="compositionally biased region" description="Polar residues" evidence="1">
    <location>
        <begin position="691"/>
        <end position="703"/>
    </location>
</feature>
<feature type="compositionally biased region" description="Low complexity" evidence="1">
    <location>
        <begin position="355"/>
        <end position="364"/>
    </location>
</feature>
<feature type="compositionally biased region" description="Pro residues" evidence="1">
    <location>
        <begin position="661"/>
        <end position="671"/>
    </location>
</feature>
<keyword evidence="3" id="KW-1185">Reference proteome</keyword>
<gene>
    <name evidence="2" type="ORF">NESM_000133300</name>
</gene>
<evidence type="ECO:0000313" key="3">
    <source>
        <dbReference type="Proteomes" id="UP001430356"/>
    </source>
</evidence>
<protein>
    <submittedName>
        <fullName evidence="2">Uncharacterized protein</fullName>
    </submittedName>
</protein>
<feature type="region of interest" description="Disordered" evidence="1">
    <location>
        <begin position="96"/>
        <end position="146"/>
    </location>
</feature>
<feature type="region of interest" description="Disordered" evidence="1">
    <location>
        <begin position="31"/>
        <end position="70"/>
    </location>
</feature>
<name>A0AAW0F527_9TRYP</name>
<feature type="region of interest" description="Disordered" evidence="1">
    <location>
        <begin position="648"/>
        <end position="678"/>
    </location>
</feature>
<feature type="compositionally biased region" description="Basic and acidic residues" evidence="1">
    <location>
        <begin position="213"/>
        <end position="234"/>
    </location>
</feature>
<accession>A0AAW0F527</accession>
<dbReference type="Proteomes" id="UP001430356">
    <property type="component" value="Unassembled WGS sequence"/>
</dbReference>
<sequence>MQAPTERRLLVYQCGMRSVVSLSETRISSSCSPLARRPSASPTPLRGSLAGAEKSAAAGELTTLGSPCSSVTVGSEAALEDAGDTGGPLARSALSKAARHLPPPPPCSPTRRHDMTPAAATAAKAPALELSRQRGSHSLQGESPSLVTAETYSRSDVAVTSGSCAGHMTQLAEWAGSTTLTSPPPHPTCVLPEDTITVRDQCAATRGKSVEWRADNAGVPRDERTHTRARRDVDPVPSSRAWRDSSRRVSAVGAERVLFADGGGEDEETSTASHSRCDSPHHQEPATPSDASAAAPATGATLVSEAAFTPPRSPLSPHDSTTQCSSHERFSVHYAPSSPSCSAIHDSTPLVGEPAATSSTAAAANECASVPSTEDQHRTLPRSAHGLPPSPQHDHRERTPPASTFVAATNAVTPPTNTRAALPPSLEALLVGAVHTPTAHTSSSSAAAAAGAAVAPSPLAGTGGLATPTSLRTSWRGGRGTSASASWEGMARITGFPTPVRLSPIPTKTHAGCAVLCVAAEAATGRGTAAVTTGATTSAASRCVSAPASPALSAIRGELDECGAAAAALAPNELTLTDSAAWCFLAERREAAVRARAGVTQAAEWTENDVADCLTDAHERSTSSAACSASPTQSLACQTTRVWMSHPSERSQPCHTDVMTLPPPPPPPPTRPNSLRGSTVLGTATTLAGEVTFSTHSSVSRTAPRSPWASQDAVPALPSTTAVHPESVLQHSHGPRPQHHRRHSPDSHAVDGAAAHKSMRHHPTGRTAHRCAAETLNLGTPTASIIQCPAPALGMSCGSILMPPAVQYVEALPIPGLRRCPTTTASSTGGAQPAHLTAAVVKQVGATGTGTARSPRAERRHRGSVLLSPSLLDGDGGEDVETCVGDTGARIAAAGHIGVTRLPRVLGSPPTRQDADPWCQGDVLPPQRSSAVTRHGASVAAHRCPLPLPRRSSRHRGGCVEAPSTRCAPSELRSHVHKRSLGRDSSAAPVTLKLRSGVDLDLTTDRTPDDSEGVDTRRRSCASAFSPYRTSVIDSWL</sequence>
<feature type="region of interest" description="Disordered" evidence="1">
    <location>
        <begin position="691"/>
        <end position="767"/>
    </location>
</feature>
<feature type="region of interest" description="Disordered" evidence="1">
    <location>
        <begin position="213"/>
        <end position="299"/>
    </location>
</feature>
<feature type="compositionally biased region" description="Low complexity" evidence="1">
    <location>
        <begin position="285"/>
        <end position="299"/>
    </location>
</feature>
<dbReference type="EMBL" id="JAECZO010000008">
    <property type="protein sequence ID" value="KAK7200751.1"/>
    <property type="molecule type" value="Genomic_DNA"/>
</dbReference>
<feature type="region of interest" description="Disordered" evidence="1">
    <location>
        <begin position="946"/>
        <end position="965"/>
    </location>
</feature>
<organism evidence="2 3">
    <name type="scientific">Novymonas esmeraldas</name>
    <dbReference type="NCBI Taxonomy" id="1808958"/>
    <lineage>
        <taxon>Eukaryota</taxon>
        <taxon>Discoba</taxon>
        <taxon>Euglenozoa</taxon>
        <taxon>Kinetoplastea</taxon>
        <taxon>Metakinetoplastina</taxon>
        <taxon>Trypanosomatida</taxon>
        <taxon>Trypanosomatidae</taxon>
        <taxon>Novymonas</taxon>
    </lineage>
</organism>
<evidence type="ECO:0000256" key="1">
    <source>
        <dbReference type="SAM" id="MobiDB-lite"/>
    </source>
</evidence>
<evidence type="ECO:0000313" key="2">
    <source>
        <dbReference type="EMBL" id="KAK7200751.1"/>
    </source>
</evidence>
<feature type="compositionally biased region" description="Basic residues" evidence="1">
    <location>
        <begin position="757"/>
        <end position="767"/>
    </location>
</feature>
<comment type="caution">
    <text evidence="2">The sequence shown here is derived from an EMBL/GenBank/DDBJ whole genome shotgun (WGS) entry which is preliminary data.</text>
</comment>
<dbReference type="AlphaFoldDB" id="A0AAW0F527"/>
<feature type="compositionally biased region" description="Basic residues" evidence="1">
    <location>
        <begin position="733"/>
        <end position="743"/>
    </location>
</feature>
<reference evidence="2 3" key="1">
    <citation type="journal article" date="2021" name="MBio">
        <title>A New Model Trypanosomatid, Novymonas esmeraldas: Genomic Perception of Its 'Candidatus Pandoraea novymonadis' Endosymbiont.</title>
        <authorList>
            <person name="Zakharova A."/>
            <person name="Saura A."/>
            <person name="Butenko A."/>
            <person name="Podesvova L."/>
            <person name="Warmusova S."/>
            <person name="Kostygov A.Y."/>
            <person name="Nenarokova A."/>
            <person name="Lukes J."/>
            <person name="Opperdoes F.R."/>
            <person name="Yurchenko V."/>
        </authorList>
    </citation>
    <scope>NUCLEOTIDE SEQUENCE [LARGE SCALE GENOMIC DNA]</scope>
    <source>
        <strain evidence="2 3">E262AT.01</strain>
    </source>
</reference>
<feature type="compositionally biased region" description="Basic and acidic residues" evidence="1">
    <location>
        <begin position="275"/>
        <end position="284"/>
    </location>
</feature>
<feature type="compositionally biased region" description="Polar residues" evidence="1">
    <location>
        <begin position="136"/>
        <end position="146"/>
    </location>
</feature>